<organism evidence="2">
    <name type="scientific">uncultured Caudovirales phage</name>
    <dbReference type="NCBI Taxonomy" id="2100421"/>
    <lineage>
        <taxon>Viruses</taxon>
        <taxon>Duplodnaviria</taxon>
        <taxon>Heunggongvirae</taxon>
        <taxon>Uroviricota</taxon>
        <taxon>Caudoviricetes</taxon>
        <taxon>Peduoviridae</taxon>
        <taxon>Maltschvirus</taxon>
        <taxon>Maltschvirus maltsch</taxon>
    </lineage>
</organism>
<accession>A0A6J5PHP6</accession>
<reference evidence="2" key="1">
    <citation type="submission" date="2020-05" db="EMBL/GenBank/DDBJ databases">
        <authorList>
            <person name="Chiriac C."/>
            <person name="Salcher M."/>
            <person name="Ghai R."/>
            <person name="Kavagutti S V."/>
        </authorList>
    </citation>
    <scope>NUCLEOTIDE SEQUENCE</scope>
</reference>
<proteinExistence type="predicted"/>
<name>A0A6J5PHP6_9CAUD</name>
<evidence type="ECO:0000313" key="3">
    <source>
        <dbReference type="EMBL" id="CAB4198003.1"/>
    </source>
</evidence>
<gene>
    <name evidence="3" type="ORF">UFOVP1307_43</name>
    <name evidence="1" type="ORF">UFOVP651_80</name>
    <name evidence="2" type="ORF">UFOVP902_159</name>
</gene>
<protein>
    <submittedName>
        <fullName evidence="2">Uncharacterized protein</fullName>
    </submittedName>
</protein>
<dbReference type="EMBL" id="LR797270">
    <property type="protein sequence ID" value="CAB4198003.1"/>
    <property type="molecule type" value="Genomic_DNA"/>
</dbReference>
<evidence type="ECO:0000313" key="2">
    <source>
        <dbReference type="EMBL" id="CAB4170983.1"/>
    </source>
</evidence>
<dbReference type="EMBL" id="LR796625">
    <property type="protein sequence ID" value="CAB4155140.1"/>
    <property type="molecule type" value="Genomic_DNA"/>
</dbReference>
<evidence type="ECO:0000313" key="1">
    <source>
        <dbReference type="EMBL" id="CAB4155140.1"/>
    </source>
</evidence>
<dbReference type="EMBL" id="LR796859">
    <property type="protein sequence ID" value="CAB4170983.1"/>
    <property type="molecule type" value="Genomic_DNA"/>
</dbReference>
<sequence>MKKLAFILLVALSGTLNAQNTFENGVMSGLGGWNLTLKEGDNDSLTFALLPTLFTDPAAKYEFEKINPRIVDEVFVEIADDHDILNSYQISFTVWIQKEVRVLDTTKWDILFESDLVDGPNPQIKMRFETINLVNKITGYKKRIMFLYDNTSADGSTTNLYWISVLSF</sequence>